<dbReference type="HOGENOM" id="CLU_2869737_0_0_1"/>
<protein>
    <submittedName>
        <fullName evidence="1">Uncharacterized protein</fullName>
    </submittedName>
</protein>
<name>K1P717_MAGGI</name>
<reference evidence="1" key="1">
    <citation type="journal article" date="2012" name="Nature">
        <title>The oyster genome reveals stress adaptation and complexity of shell formation.</title>
        <authorList>
            <person name="Zhang G."/>
            <person name="Fang X."/>
            <person name="Guo X."/>
            <person name="Li L."/>
            <person name="Luo R."/>
            <person name="Xu F."/>
            <person name="Yang P."/>
            <person name="Zhang L."/>
            <person name="Wang X."/>
            <person name="Qi H."/>
            <person name="Xiong Z."/>
            <person name="Que H."/>
            <person name="Xie Y."/>
            <person name="Holland P.W."/>
            <person name="Paps J."/>
            <person name="Zhu Y."/>
            <person name="Wu F."/>
            <person name="Chen Y."/>
            <person name="Wang J."/>
            <person name="Peng C."/>
            <person name="Meng J."/>
            <person name="Yang L."/>
            <person name="Liu J."/>
            <person name="Wen B."/>
            <person name="Zhang N."/>
            <person name="Huang Z."/>
            <person name="Zhu Q."/>
            <person name="Feng Y."/>
            <person name="Mount A."/>
            <person name="Hedgecock D."/>
            <person name="Xu Z."/>
            <person name="Liu Y."/>
            <person name="Domazet-Loso T."/>
            <person name="Du Y."/>
            <person name="Sun X."/>
            <person name="Zhang S."/>
            <person name="Liu B."/>
            <person name="Cheng P."/>
            <person name="Jiang X."/>
            <person name="Li J."/>
            <person name="Fan D."/>
            <person name="Wang W."/>
            <person name="Fu W."/>
            <person name="Wang T."/>
            <person name="Wang B."/>
            <person name="Zhang J."/>
            <person name="Peng Z."/>
            <person name="Li Y."/>
            <person name="Li N."/>
            <person name="Wang J."/>
            <person name="Chen M."/>
            <person name="He Y."/>
            <person name="Tan F."/>
            <person name="Song X."/>
            <person name="Zheng Q."/>
            <person name="Huang R."/>
            <person name="Yang H."/>
            <person name="Du X."/>
            <person name="Chen L."/>
            <person name="Yang M."/>
            <person name="Gaffney P.M."/>
            <person name="Wang S."/>
            <person name="Luo L."/>
            <person name="She Z."/>
            <person name="Ming Y."/>
            <person name="Huang W."/>
            <person name="Zhang S."/>
            <person name="Huang B."/>
            <person name="Zhang Y."/>
            <person name="Qu T."/>
            <person name="Ni P."/>
            <person name="Miao G."/>
            <person name="Wang J."/>
            <person name="Wang Q."/>
            <person name="Steinberg C.E."/>
            <person name="Wang H."/>
            <person name="Li N."/>
            <person name="Qian L."/>
            <person name="Zhang G."/>
            <person name="Li Y."/>
            <person name="Yang H."/>
            <person name="Liu X."/>
            <person name="Wang J."/>
            <person name="Yin Y."/>
            <person name="Wang J."/>
        </authorList>
    </citation>
    <scope>NUCLEOTIDE SEQUENCE [LARGE SCALE GENOMIC DNA]</scope>
    <source>
        <strain evidence="1">05x7-T-G4-1.051#20</strain>
    </source>
</reference>
<accession>K1P717</accession>
<dbReference type="EMBL" id="JH823042">
    <property type="protein sequence ID" value="EKC17373.1"/>
    <property type="molecule type" value="Genomic_DNA"/>
</dbReference>
<organism evidence="1">
    <name type="scientific">Magallana gigas</name>
    <name type="common">Pacific oyster</name>
    <name type="synonym">Crassostrea gigas</name>
    <dbReference type="NCBI Taxonomy" id="29159"/>
    <lineage>
        <taxon>Eukaryota</taxon>
        <taxon>Metazoa</taxon>
        <taxon>Spiralia</taxon>
        <taxon>Lophotrochozoa</taxon>
        <taxon>Mollusca</taxon>
        <taxon>Bivalvia</taxon>
        <taxon>Autobranchia</taxon>
        <taxon>Pteriomorphia</taxon>
        <taxon>Ostreida</taxon>
        <taxon>Ostreoidea</taxon>
        <taxon>Ostreidae</taxon>
        <taxon>Magallana</taxon>
    </lineage>
</organism>
<sequence>MSTLITISGAVILELVVVWRGSETVLWIQTCATSSSCSSTTVTTLQKDLLTFCLVHHTLCLSDQ</sequence>
<evidence type="ECO:0000313" key="1">
    <source>
        <dbReference type="EMBL" id="EKC17373.1"/>
    </source>
</evidence>
<dbReference type="InParanoid" id="K1P717"/>
<proteinExistence type="predicted"/>
<dbReference type="AlphaFoldDB" id="K1P717"/>
<gene>
    <name evidence="1" type="ORF">CGI_10000976</name>
</gene>